<sequence length="38" mass="4023">PAYPLERLAYTLGDSAPVALLSQQSVQPALPVSDMPLI</sequence>
<dbReference type="EMBL" id="AEAH01004087">
    <property type="protein sequence ID" value="EGH35819.1"/>
    <property type="molecule type" value="Genomic_DNA"/>
</dbReference>
<proteinExistence type="predicted"/>
<comment type="caution">
    <text evidence="1">The sequence shown here is derived from an EMBL/GenBank/DDBJ whole genome shotgun (WGS) entry which is preliminary data.</text>
</comment>
<name>F3G027_PSESX</name>
<evidence type="ECO:0000313" key="1">
    <source>
        <dbReference type="EMBL" id="EGH35819.1"/>
    </source>
</evidence>
<organism evidence="1 2">
    <name type="scientific">Pseudomonas syringae pv. japonica str. M301072</name>
    <dbReference type="NCBI Taxonomy" id="629262"/>
    <lineage>
        <taxon>Bacteria</taxon>
        <taxon>Pseudomonadati</taxon>
        <taxon>Pseudomonadota</taxon>
        <taxon>Gammaproteobacteria</taxon>
        <taxon>Pseudomonadales</taxon>
        <taxon>Pseudomonadaceae</taxon>
        <taxon>Pseudomonas</taxon>
        <taxon>Pseudomonas syringae</taxon>
    </lineage>
</organism>
<protein>
    <submittedName>
        <fullName evidence="1">Amino acid adenylation</fullName>
    </submittedName>
</protein>
<feature type="non-terminal residue" evidence="1">
    <location>
        <position position="1"/>
    </location>
</feature>
<dbReference type="AlphaFoldDB" id="F3G027"/>
<evidence type="ECO:0000313" key="2">
    <source>
        <dbReference type="Proteomes" id="UP000004471"/>
    </source>
</evidence>
<gene>
    <name evidence="1" type="ORF">PSYJA_44981</name>
</gene>
<dbReference type="Proteomes" id="UP000004471">
    <property type="component" value="Unassembled WGS sequence"/>
</dbReference>
<reference evidence="1 2" key="1">
    <citation type="journal article" date="2011" name="PLoS Pathog.">
        <title>Dynamic evolution of pathogenicity revealed by sequencing and comparative genomics of 19 Pseudomonas syringae isolates.</title>
        <authorList>
            <person name="Baltrus D.A."/>
            <person name="Nishimura M.T."/>
            <person name="Romanchuk A."/>
            <person name="Chang J.H."/>
            <person name="Mukhtar M.S."/>
            <person name="Cherkis K."/>
            <person name="Roach J."/>
            <person name="Grant S.R."/>
            <person name="Jones C.D."/>
            <person name="Dangl J.L."/>
        </authorList>
    </citation>
    <scope>NUCLEOTIDE SEQUENCE [LARGE SCALE GENOMIC DNA]</scope>
    <source>
        <strain evidence="2">M301072PT</strain>
    </source>
</reference>
<feature type="non-terminal residue" evidence="1">
    <location>
        <position position="38"/>
    </location>
</feature>
<dbReference type="HOGENOM" id="CLU_218534_0_0_6"/>
<accession>F3G027</accession>